<dbReference type="GO" id="GO:0005525">
    <property type="term" value="F:GTP binding"/>
    <property type="evidence" value="ECO:0007669"/>
    <property type="project" value="UniProtKB-UniRule"/>
</dbReference>
<feature type="binding site" evidence="6">
    <location>
        <position position="244"/>
    </location>
    <ligand>
        <name>K(+)</name>
        <dbReference type="ChEBI" id="CHEBI:29103"/>
    </ligand>
</feature>
<dbReference type="EMBL" id="DULP01000223">
    <property type="protein sequence ID" value="HHW35218.1"/>
    <property type="molecule type" value="Genomic_DNA"/>
</dbReference>
<dbReference type="PANTHER" id="PTHR42714">
    <property type="entry name" value="TRNA MODIFICATION GTPASE GTPBP3"/>
    <property type="match status" value="1"/>
</dbReference>
<dbReference type="InterPro" id="IPR005225">
    <property type="entry name" value="Small_GTP-bd"/>
</dbReference>
<comment type="subcellular location">
    <subcellularLocation>
        <location evidence="6">Cytoplasm</location>
    </subcellularLocation>
</comment>
<feature type="binding site" evidence="6">
    <location>
        <position position="239"/>
    </location>
    <ligand>
        <name>K(+)</name>
        <dbReference type="ChEBI" id="CHEBI:29103"/>
    </ligand>
</feature>
<dbReference type="SUPFAM" id="SSF52540">
    <property type="entry name" value="P-loop containing nucleoside triphosphate hydrolases"/>
    <property type="match status" value="1"/>
</dbReference>
<feature type="binding site" evidence="6">
    <location>
        <position position="245"/>
    </location>
    <ligand>
        <name>Mg(2+)</name>
        <dbReference type="ChEBI" id="CHEBI:18420"/>
    </ligand>
</feature>
<reference evidence="8 9" key="1">
    <citation type="journal article" date="2020" name="Biotechnol. Biofuels">
        <title>New insights from the biogas microbiome by comprehensive genome-resolved metagenomics of nearly 1600 species originating from multiple anaerobic digesters.</title>
        <authorList>
            <person name="Campanaro S."/>
            <person name="Treu L."/>
            <person name="Rodriguez-R L.M."/>
            <person name="Kovalovszki A."/>
            <person name="Ziels R.M."/>
            <person name="Maus I."/>
            <person name="Zhu X."/>
            <person name="Kougias P.G."/>
            <person name="Basile A."/>
            <person name="Luo G."/>
            <person name="Schluter A."/>
            <person name="Konstantinidis K.T."/>
            <person name="Angelidaki I."/>
        </authorList>
    </citation>
    <scope>NUCLEOTIDE SEQUENCE [LARGE SCALE GENOMIC DNA]</scope>
    <source>
        <strain evidence="8">AS04akNAM_125</strain>
    </source>
</reference>
<dbReference type="Pfam" id="PF01926">
    <property type="entry name" value="MMR_HSR1"/>
    <property type="match status" value="1"/>
</dbReference>
<dbReference type="HAMAP" id="MF_00379">
    <property type="entry name" value="GTPase_MnmE"/>
    <property type="match status" value="1"/>
</dbReference>
<evidence type="ECO:0000256" key="1">
    <source>
        <dbReference type="ARBA" id="ARBA00011043"/>
    </source>
</evidence>
<dbReference type="PRINTS" id="PR00326">
    <property type="entry name" value="GTP1OBG"/>
</dbReference>
<dbReference type="AlphaFoldDB" id="A0A832PPM8"/>
<dbReference type="Proteomes" id="UP000580830">
    <property type="component" value="Unassembled WGS sequence"/>
</dbReference>
<evidence type="ECO:0000256" key="6">
    <source>
        <dbReference type="HAMAP-Rule" id="MF_00379"/>
    </source>
</evidence>
<dbReference type="Gene3D" id="3.30.1360.120">
    <property type="entry name" value="Probable tRNA modification gtpase trme, domain 1"/>
    <property type="match status" value="1"/>
</dbReference>
<evidence type="ECO:0000313" key="8">
    <source>
        <dbReference type="EMBL" id="HHW35218.1"/>
    </source>
</evidence>
<keyword evidence="6" id="KW-0460">Magnesium</keyword>
<dbReference type="Pfam" id="PF10396">
    <property type="entry name" value="TrmE_N"/>
    <property type="match status" value="1"/>
</dbReference>
<evidence type="ECO:0000313" key="9">
    <source>
        <dbReference type="Proteomes" id="UP000580830"/>
    </source>
</evidence>
<dbReference type="SUPFAM" id="SSF103025">
    <property type="entry name" value="Folate-binding domain"/>
    <property type="match status" value="1"/>
</dbReference>
<dbReference type="GO" id="GO:0005737">
    <property type="term" value="C:cytoplasm"/>
    <property type="evidence" value="ECO:0007669"/>
    <property type="project" value="UniProtKB-SubCell"/>
</dbReference>
<dbReference type="SUPFAM" id="SSF116878">
    <property type="entry name" value="TrmE connector domain"/>
    <property type="match status" value="1"/>
</dbReference>
<dbReference type="InterPro" id="IPR025867">
    <property type="entry name" value="MnmE_helical"/>
</dbReference>
<keyword evidence="6" id="KW-0378">Hydrolase</keyword>
<dbReference type="NCBIfam" id="NF003661">
    <property type="entry name" value="PRK05291.1-3"/>
    <property type="match status" value="1"/>
</dbReference>
<feature type="binding site" evidence="6">
    <location>
        <begin position="264"/>
        <end position="267"/>
    </location>
    <ligand>
        <name>GTP</name>
        <dbReference type="ChEBI" id="CHEBI:37565"/>
    </ligand>
</feature>
<dbReference type="InterPro" id="IPR006073">
    <property type="entry name" value="GTP-bd"/>
</dbReference>
<protein>
    <recommendedName>
        <fullName evidence="6">tRNA modification GTPase MnmE</fullName>
        <ecNumber evidence="6">3.6.-.-</ecNumber>
    </recommendedName>
</protein>
<dbReference type="InterPro" id="IPR027368">
    <property type="entry name" value="MnmE_dom2"/>
</dbReference>
<dbReference type="PROSITE" id="PS51709">
    <property type="entry name" value="G_TRME"/>
    <property type="match status" value="1"/>
</dbReference>
<comment type="caution">
    <text evidence="8">The sequence shown here is derived from an EMBL/GenBank/DDBJ whole genome shotgun (WGS) entry which is preliminary data.</text>
</comment>
<dbReference type="CDD" id="cd04164">
    <property type="entry name" value="trmE"/>
    <property type="match status" value="1"/>
</dbReference>
<feature type="domain" description="TrmE-type G" evidence="7">
    <location>
        <begin position="210"/>
        <end position="345"/>
    </location>
</feature>
<dbReference type="InterPro" id="IPR018948">
    <property type="entry name" value="GTP-bd_TrmE_N"/>
</dbReference>
<sequence length="416" mass="44584">MSTIYAEATPAGRGGVSVVRLSGPEARLIAEAIAGELPVARRAELRSLRDGELIDRALVIRFDEGASFTGETVVEFQLHGAPVVVRRLQEALRARGARLAEAGEFTRRGLLNGALALSEVEALSDLLAAESEAQRQQAMRVVSGELARWAEGLRERLVRAGALIEVSLDFADEEVPDEVPDEVFELLDSVRADIAAAVAGLPAAERLRAGFEVAIVGPPNAGKSSLLNRIARREMALVSDVAGTTRDVLELHTELGGLAVTFLDTAGLREAEDFVEGLGVDRARDRAGQADLRLHLSEDGRAVEELYQDGDLVLRSKADLGGRGISAVTGAGVSEMLEELRRRLAERVAGAGLVTRKRQADALEDALAVLAVRRGQPAELLAEALRQASHRLSEVVGKIAPDDYLDEIFSRFCIGK</sequence>
<dbReference type="GO" id="GO:0030488">
    <property type="term" value="P:tRNA methylation"/>
    <property type="evidence" value="ECO:0007669"/>
    <property type="project" value="TreeGrafter"/>
</dbReference>
<evidence type="ECO:0000256" key="4">
    <source>
        <dbReference type="ARBA" id="ARBA00022958"/>
    </source>
</evidence>
<dbReference type="InterPro" id="IPR027417">
    <property type="entry name" value="P-loop_NTPase"/>
</dbReference>
<name>A0A832PPM8_9RHOB</name>
<dbReference type="Pfam" id="PF12631">
    <property type="entry name" value="MnmE_helical"/>
    <property type="match status" value="1"/>
</dbReference>
<dbReference type="RefSeq" id="WP_303731172.1">
    <property type="nucleotide sequence ID" value="NZ_DULP01000223.1"/>
</dbReference>
<dbReference type="InterPro" id="IPR004520">
    <property type="entry name" value="GTPase_MnmE"/>
</dbReference>
<dbReference type="Gene3D" id="1.20.120.430">
    <property type="entry name" value="tRNA modification GTPase MnmE domain 2"/>
    <property type="match status" value="1"/>
</dbReference>
<feature type="binding site" evidence="6">
    <location>
        <position position="220"/>
    </location>
    <ligand>
        <name>K(+)</name>
        <dbReference type="ChEBI" id="CHEBI:29103"/>
    </ligand>
</feature>
<feature type="binding site" evidence="6">
    <location>
        <position position="241"/>
    </location>
    <ligand>
        <name>K(+)</name>
        <dbReference type="ChEBI" id="CHEBI:29103"/>
    </ligand>
</feature>
<evidence type="ECO:0000256" key="3">
    <source>
        <dbReference type="ARBA" id="ARBA00022741"/>
    </source>
</evidence>
<evidence type="ECO:0000259" key="7">
    <source>
        <dbReference type="PROSITE" id="PS51709"/>
    </source>
</evidence>
<keyword evidence="4 6" id="KW-0630">Potassium</keyword>
<feature type="binding site" evidence="6">
    <location>
        <begin position="220"/>
        <end position="225"/>
    </location>
    <ligand>
        <name>GTP</name>
        <dbReference type="ChEBI" id="CHEBI:37565"/>
    </ligand>
</feature>
<feature type="binding site" evidence="6">
    <location>
        <position position="224"/>
    </location>
    <ligand>
        <name>Mg(2+)</name>
        <dbReference type="ChEBI" id="CHEBI:18420"/>
    </ligand>
</feature>
<dbReference type="GO" id="GO:0003924">
    <property type="term" value="F:GTPase activity"/>
    <property type="evidence" value="ECO:0007669"/>
    <property type="project" value="UniProtKB-UniRule"/>
</dbReference>
<comment type="similarity">
    <text evidence="1 6">Belongs to the TRAFAC class TrmE-Era-EngA-EngB-Septin-like GTPase superfamily. TrmE GTPase family.</text>
</comment>
<dbReference type="InterPro" id="IPR027266">
    <property type="entry name" value="TrmE/GcvT-like"/>
</dbReference>
<dbReference type="PANTHER" id="PTHR42714:SF2">
    <property type="entry name" value="TRNA MODIFICATION GTPASE GTPBP3, MITOCHONDRIAL"/>
    <property type="match status" value="1"/>
</dbReference>
<dbReference type="GO" id="GO:0046872">
    <property type="term" value="F:metal ion binding"/>
    <property type="evidence" value="ECO:0007669"/>
    <property type="project" value="UniProtKB-KW"/>
</dbReference>
<dbReference type="Gene3D" id="3.40.50.300">
    <property type="entry name" value="P-loop containing nucleotide triphosphate hydrolases"/>
    <property type="match status" value="1"/>
</dbReference>
<keyword evidence="3 6" id="KW-0547">Nucleotide-binding</keyword>
<comment type="function">
    <text evidence="6">Exhibits a very high intrinsic GTPase hydrolysis rate. Involved in the addition of a carboxymethylaminomethyl (cmnm) group at the wobble position (U34) of certain tRNAs, forming tRNA-cmnm(5)s(2)U34.</text>
</comment>
<feature type="binding site" evidence="6">
    <location>
        <begin position="239"/>
        <end position="245"/>
    </location>
    <ligand>
        <name>GTP</name>
        <dbReference type="ChEBI" id="CHEBI:37565"/>
    </ligand>
</feature>
<evidence type="ECO:0000256" key="5">
    <source>
        <dbReference type="ARBA" id="ARBA00023134"/>
    </source>
</evidence>
<organism evidence="8 9">
    <name type="scientific">Paracoccus solventivorans</name>
    <dbReference type="NCBI Taxonomy" id="53463"/>
    <lineage>
        <taxon>Bacteria</taxon>
        <taxon>Pseudomonadati</taxon>
        <taxon>Pseudomonadota</taxon>
        <taxon>Alphaproteobacteria</taxon>
        <taxon>Rhodobacterales</taxon>
        <taxon>Paracoccaceae</taxon>
        <taxon>Paracoccus</taxon>
    </lineage>
</organism>
<proteinExistence type="inferred from homology"/>
<keyword evidence="5 6" id="KW-0342">GTP-binding</keyword>
<keyword evidence="2 6" id="KW-0819">tRNA processing</keyword>
<comment type="caution">
    <text evidence="6">Lacks conserved residue(s) required for the propagation of feature annotation.</text>
</comment>
<dbReference type="GO" id="GO:0002098">
    <property type="term" value="P:tRNA wobble uridine modification"/>
    <property type="evidence" value="ECO:0007669"/>
    <property type="project" value="TreeGrafter"/>
</dbReference>
<evidence type="ECO:0000256" key="2">
    <source>
        <dbReference type="ARBA" id="ARBA00022694"/>
    </source>
</evidence>
<comment type="subunit">
    <text evidence="6">Homodimer. Heterotetramer of two MnmE and two MnmG subunits.</text>
</comment>
<keyword evidence="6" id="KW-0479">Metal-binding</keyword>
<accession>A0A832PPM8</accession>
<keyword evidence="6" id="KW-0963">Cytoplasm</keyword>
<dbReference type="NCBIfam" id="TIGR00231">
    <property type="entry name" value="small_GTP"/>
    <property type="match status" value="1"/>
</dbReference>
<comment type="cofactor">
    <cofactor evidence="6">
        <name>K(+)</name>
        <dbReference type="ChEBI" id="CHEBI:29103"/>
    </cofactor>
    <text evidence="6">Binds 1 potassium ion per subunit.</text>
</comment>
<dbReference type="EC" id="3.6.-.-" evidence="6"/>
<dbReference type="InterPro" id="IPR031168">
    <property type="entry name" value="G_TrmE"/>
</dbReference>
<gene>
    <name evidence="6 8" type="primary">mnmE</name>
    <name evidence="6" type="synonym">trmE</name>
    <name evidence="8" type="ORF">GXX24_13930</name>
</gene>
<dbReference type="CDD" id="cd14858">
    <property type="entry name" value="TrmE_N"/>
    <property type="match status" value="1"/>
</dbReference>